<dbReference type="InterPro" id="IPR036736">
    <property type="entry name" value="ACP-like_sf"/>
</dbReference>
<dbReference type="PANTHER" id="PTHR45527">
    <property type="entry name" value="NONRIBOSOMAL PEPTIDE SYNTHETASE"/>
    <property type="match status" value="1"/>
</dbReference>
<dbReference type="SUPFAM" id="SSF47336">
    <property type="entry name" value="ACP-like"/>
    <property type="match status" value="1"/>
</dbReference>
<comment type="cofactor">
    <cofactor evidence="1">
        <name>pantetheine 4'-phosphate</name>
        <dbReference type="ChEBI" id="CHEBI:47942"/>
    </cofactor>
</comment>
<protein>
    <recommendedName>
        <fullName evidence="5">Carrier domain-containing protein</fullName>
    </recommendedName>
</protein>
<dbReference type="InterPro" id="IPR001031">
    <property type="entry name" value="Thioesterase"/>
</dbReference>
<dbReference type="EMBL" id="BAAARB010000001">
    <property type="protein sequence ID" value="GAA2364911.1"/>
    <property type="molecule type" value="Genomic_DNA"/>
</dbReference>
<evidence type="ECO:0000259" key="5">
    <source>
        <dbReference type="PROSITE" id="PS50075"/>
    </source>
</evidence>
<dbReference type="RefSeq" id="WP_278126422.1">
    <property type="nucleotide sequence ID" value="NZ_BAAARB010000001.1"/>
</dbReference>
<dbReference type="PROSITE" id="PS00455">
    <property type="entry name" value="AMP_BINDING"/>
    <property type="match status" value="1"/>
</dbReference>
<gene>
    <name evidence="6" type="ORF">GCM10009855_00110</name>
</gene>
<dbReference type="InterPro" id="IPR029058">
    <property type="entry name" value="AB_hydrolase_fold"/>
</dbReference>
<dbReference type="InterPro" id="IPR009081">
    <property type="entry name" value="PP-bd_ACP"/>
</dbReference>
<dbReference type="Proteomes" id="UP001501170">
    <property type="component" value="Unassembled WGS sequence"/>
</dbReference>
<dbReference type="InterPro" id="IPR006162">
    <property type="entry name" value="Ppantetheine_attach_site"/>
</dbReference>
<dbReference type="PANTHER" id="PTHR45527:SF1">
    <property type="entry name" value="FATTY ACID SYNTHASE"/>
    <property type="match status" value="1"/>
</dbReference>
<evidence type="ECO:0000256" key="4">
    <source>
        <dbReference type="SAM" id="MobiDB-lite"/>
    </source>
</evidence>
<keyword evidence="7" id="KW-1185">Reference proteome</keyword>
<reference evidence="7" key="1">
    <citation type="journal article" date="2019" name="Int. J. Syst. Evol. Microbiol.">
        <title>The Global Catalogue of Microorganisms (GCM) 10K type strain sequencing project: providing services to taxonomists for standard genome sequencing and annotation.</title>
        <authorList>
            <consortium name="The Broad Institute Genomics Platform"/>
            <consortium name="The Broad Institute Genome Sequencing Center for Infectious Disease"/>
            <person name="Wu L."/>
            <person name="Ma J."/>
        </authorList>
    </citation>
    <scope>NUCLEOTIDE SEQUENCE [LARGE SCALE GENOMIC DNA]</scope>
    <source>
        <strain evidence="7">JCM 16227</strain>
    </source>
</reference>
<dbReference type="Pfam" id="PF00550">
    <property type="entry name" value="PP-binding"/>
    <property type="match status" value="1"/>
</dbReference>
<dbReference type="PROSITE" id="PS50075">
    <property type="entry name" value="CARRIER"/>
    <property type="match status" value="1"/>
</dbReference>
<proteinExistence type="predicted"/>
<accession>A0ABP5U072</accession>
<dbReference type="InterPro" id="IPR020845">
    <property type="entry name" value="AMP-binding_CS"/>
</dbReference>
<organism evidence="6 7">
    <name type="scientific">Gordonia cholesterolivorans</name>
    <dbReference type="NCBI Taxonomy" id="559625"/>
    <lineage>
        <taxon>Bacteria</taxon>
        <taxon>Bacillati</taxon>
        <taxon>Actinomycetota</taxon>
        <taxon>Actinomycetes</taxon>
        <taxon>Mycobacteriales</taxon>
        <taxon>Gordoniaceae</taxon>
        <taxon>Gordonia</taxon>
    </lineage>
</organism>
<keyword evidence="3" id="KW-0597">Phosphoprotein</keyword>
<dbReference type="Gene3D" id="1.10.1200.10">
    <property type="entry name" value="ACP-like"/>
    <property type="match status" value="1"/>
</dbReference>
<dbReference type="Pfam" id="PF13193">
    <property type="entry name" value="AMP-binding_C"/>
    <property type="match status" value="1"/>
</dbReference>
<dbReference type="InterPro" id="IPR045851">
    <property type="entry name" value="AMP-bd_C_sf"/>
</dbReference>
<dbReference type="PROSITE" id="PS00012">
    <property type="entry name" value="PHOSPHOPANTETHEINE"/>
    <property type="match status" value="1"/>
</dbReference>
<feature type="region of interest" description="Disordered" evidence="4">
    <location>
        <begin position="724"/>
        <end position="745"/>
    </location>
</feature>
<feature type="compositionally biased region" description="Low complexity" evidence="4">
    <location>
        <begin position="725"/>
        <end position="736"/>
    </location>
</feature>
<evidence type="ECO:0000256" key="2">
    <source>
        <dbReference type="ARBA" id="ARBA00022450"/>
    </source>
</evidence>
<dbReference type="InterPro" id="IPR042099">
    <property type="entry name" value="ANL_N_sf"/>
</dbReference>
<evidence type="ECO:0000256" key="3">
    <source>
        <dbReference type="ARBA" id="ARBA00022553"/>
    </source>
</evidence>
<dbReference type="SUPFAM" id="SSF56801">
    <property type="entry name" value="Acetyl-CoA synthetase-like"/>
    <property type="match status" value="1"/>
</dbReference>
<dbReference type="Gene3D" id="3.30.300.30">
    <property type="match status" value="1"/>
</dbReference>
<dbReference type="Pfam" id="PF00501">
    <property type="entry name" value="AMP-binding"/>
    <property type="match status" value="2"/>
</dbReference>
<name>A0ABP5U072_9ACTN</name>
<keyword evidence="2" id="KW-0596">Phosphopantetheine</keyword>
<feature type="domain" description="Carrier" evidence="5">
    <location>
        <begin position="512"/>
        <end position="587"/>
    </location>
</feature>
<dbReference type="InterPro" id="IPR025110">
    <property type="entry name" value="AMP-bd_C"/>
</dbReference>
<dbReference type="SUPFAM" id="SSF53474">
    <property type="entry name" value="alpha/beta-Hydrolases"/>
    <property type="match status" value="1"/>
</dbReference>
<evidence type="ECO:0000313" key="7">
    <source>
        <dbReference type="Proteomes" id="UP001501170"/>
    </source>
</evidence>
<dbReference type="InterPro" id="IPR000873">
    <property type="entry name" value="AMP-dep_synth/lig_dom"/>
</dbReference>
<sequence>MTSAETAIQPRRAESHLQAVRDAAGETVVAQWLAVAAARAEAVAVRTPDGSITYAELAARAQDRGRAIAAAVPDRDRPVAVETESDIDSVAAILAVLCSGRPLVLLDPFLPDDRRGHILELSGARELSPAEIRALPAAPEPVPEPAPGDIAVLIFTSGSTGRPKGVAHTQRGWTNQARDGREFMGLRPDDRAAVLLPLSFGAGFDCLVMTLINGATMLLWDVRRRSAADLRDWLDREAATTAHATPSLLRAWLAGSPGADGAGRTGGLNDLRLLSVCGEPSHHSDVELARRTVLSRGTFCCWSGSSETGDLAFNLFPRDRAVVPGPLAAGTPAAGKRIRIVGDDGDDVPVGQTGEIVVESRYLAAGYHRDRALTADRFVRLDDGRTRFYTGDLGRFDETGDLLLLGRLDDAIKVRGYRVEPAEVEFALRQLPWAVDAAVVADRDAGELTGYLAVDPATWAPAPSEVRAALRDSLPEWMAPRHIVVLTEFPRTERGKVDRAALPPPPERVIEPVRGPTEAALAALWCTVLGLDEVGRSEDFTALGGDSLAAARMLADLRDRWLVDLSTAEFAETPTVAGLAVLLDDAHRDRAQTAARGTLSRLRDGTGVPLFFAAGAGSPAAALLPVVRELPGDGPVYGLQAHGLEQRGRADRSIRAAARRAIREIRAVQPAGPYRFAGYSYGGFVMLEAAAILHGRGERANVVLIDTLFEPELRARLAAGRDGDAVAGTADTGDTLPLPDRRTTGTVTGAATVTASAVPPARGTGARRLSAWNRAWNRAAMRFLVATAGLWRLPATLQWTVFWDLGRALIRQHRPTPYPGSVTMIAAESNPDDPATWSLLATGGVTEVRVPGDHHSMMRAPFAAGTAAAVHAALAANTGAEEGTGDDEYSDDE</sequence>
<dbReference type="Pfam" id="PF00975">
    <property type="entry name" value="Thioesterase"/>
    <property type="match status" value="1"/>
</dbReference>
<dbReference type="Gene3D" id="3.40.50.12780">
    <property type="entry name" value="N-terminal domain of ligase-like"/>
    <property type="match status" value="1"/>
</dbReference>
<evidence type="ECO:0000313" key="6">
    <source>
        <dbReference type="EMBL" id="GAA2364911.1"/>
    </source>
</evidence>
<dbReference type="Gene3D" id="3.40.50.1820">
    <property type="entry name" value="alpha/beta hydrolase"/>
    <property type="match status" value="1"/>
</dbReference>
<evidence type="ECO:0000256" key="1">
    <source>
        <dbReference type="ARBA" id="ARBA00001957"/>
    </source>
</evidence>
<comment type="caution">
    <text evidence="6">The sequence shown here is derived from an EMBL/GenBank/DDBJ whole genome shotgun (WGS) entry which is preliminary data.</text>
</comment>